<organism evidence="1 2">
    <name type="scientific">Humibacillus xanthopallidus</name>
    <dbReference type="NCBI Taxonomy" id="412689"/>
    <lineage>
        <taxon>Bacteria</taxon>
        <taxon>Bacillati</taxon>
        <taxon>Actinomycetota</taxon>
        <taxon>Actinomycetes</taxon>
        <taxon>Micrococcales</taxon>
        <taxon>Intrasporangiaceae</taxon>
        <taxon>Humibacillus</taxon>
    </lineage>
</organism>
<dbReference type="Proteomes" id="UP000316747">
    <property type="component" value="Unassembled WGS sequence"/>
</dbReference>
<evidence type="ECO:0000313" key="1">
    <source>
        <dbReference type="EMBL" id="TQM65070.1"/>
    </source>
</evidence>
<protein>
    <submittedName>
        <fullName evidence="1">Uncharacterized protein</fullName>
    </submittedName>
</protein>
<sequence length="80" mass="7699">MPVQSKGAQEALLFAGLVLGPVAATVVRSASASDSLLGFSNSPEEAQVEASVFVRAPGSVGHSAWEAGAGGIGGDTGGAS</sequence>
<dbReference type="EMBL" id="VFPM01000001">
    <property type="protein sequence ID" value="TQM65070.1"/>
    <property type="molecule type" value="Genomic_DNA"/>
</dbReference>
<reference evidence="1 2" key="1">
    <citation type="submission" date="2019-06" db="EMBL/GenBank/DDBJ databases">
        <title>Genome sequencing of plant associated microbes to promote plant fitness in Sorghum bicolor and Oryza sativa.</title>
        <authorList>
            <person name="Coleman-Derr D."/>
        </authorList>
    </citation>
    <scope>NUCLEOTIDE SEQUENCE [LARGE SCALE GENOMIC DNA]</scope>
    <source>
        <strain evidence="1 2">KV-663</strain>
    </source>
</reference>
<keyword evidence="2" id="KW-1185">Reference proteome</keyword>
<evidence type="ECO:0000313" key="2">
    <source>
        <dbReference type="Proteomes" id="UP000316747"/>
    </source>
</evidence>
<name>A0A543I3M0_9MICO</name>
<dbReference type="AlphaFoldDB" id="A0A543I3M0"/>
<comment type="caution">
    <text evidence="1">The sequence shown here is derived from an EMBL/GenBank/DDBJ whole genome shotgun (WGS) entry which is preliminary data.</text>
</comment>
<gene>
    <name evidence="1" type="ORF">FBY41_1454</name>
</gene>
<proteinExistence type="predicted"/>
<accession>A0A543I3M0</accession>